<dbReference type="SMART" id="SM00547">
    <property type="entry name" value="ZnF_RBZ"/>
    <property type="match status" value="1"/>
</dbReference>
<dbReference type="PANTHER" id="PTHR46253:SF1">
    <property type="entry name" value="TAB2"/>
    <property type="match status" value="1"/>
</dbReference>
<evidence type="ECO:0000313" key="8">
    <source>
        <dbReference type="EnsemblMetazoa" id="XP_038058976.1"/>
    </source>
</evidence>
<accession>A0A914A6D9</accession>
<dbReference type="EnsemblMetazoa" id="XM_038203048.1">
    <property type="protein sequence ID" value="XP_038058976.1"/>
    <property type="gene ID" value="LOC119730239"/>
</dbReference>
<dbReference type="OMA" id="ECMTREI"/>
<keyword evidence="5" id="KW-0175">Coiled coil</keyword>
<dbReference type="PROSITE" id="PS50199">
    <property type="entry name" value="ZF_RANBP2_2"/>
    <property type="match status" value="1"/>
</dbReference>
<evidence type="ECO:0000256" key="1">
    <source>
        <dbReference type="ARBA" id="ARBA00022723"/>
    </source>
</evidence>
<evidence type="ECO:0000256" key="3">
    <source>
        <dbReference type="ARBA" id="ARBA00022833"/>
    </source>
</evidence>
<dbReference type="PROSITE" id="PS01358">
    <property type="entry name" value="ZF_RANBP2_1"/>
    <property type="match status" value="1"/>
</dbReference>
<protein>
    <recommendedName>
        <fullName evidence="7">RanBP2-type domain-containing protein</fullName>
    </recommendedName>
</protein>
<feature type="coiled-coil region" evidence="5">
    <location>
        <begin position="388"/>
        <end position="425"/>
    </location>
</feature>
<evidence type="ECO:0000256" key="4">
    <source>
        <dbReference type="PROSITE-ProRule" id="PRU00322"/>
    </source>
</evidence>
<dbReference type="Gene3D" id="4.10.1060.10">
    <property type="entry name" value="Zinc finger, RanBP2-type"/>
    <property type="match status" value="1"/>
</dbReference>
<evidence type="ECO:0000256" key="6">
    <source>
        <dbReference type="SAM" id="MobiDB-lite"/>
    </source>
</evidence>
<dbReference type="PANTHER" id="PTHR46253">
    <property type="entry name" value="TGF-BETA-ACTIVATED KINASE 1 AND MAP3K7-BINDING PROTEIN TAB"/>
    <property type="match status" value="1"/>
</dbReference>
<proteinExistence type="predicted"/>
<feature type="domain" description="RanBP2-type" evidence="7">
    <location>
        <begin position="517"/>
        <end position="547"/>
    </location>
</feature>
<name>A0A914A6D9_PATMI</name>
<keyword evidence="9" id="KW-1185">Reference proteome</keyword>
<dbReference type="GO" id="GO:0008270">
    <property type="term" value="F:zinc ion binding"/>
    <property type="evidence" value="ECO:0007669"/>
    <property type="project" value="UniProtKB-KW"/>
</dbReference>
<dbReference type="Gene3D" id="1.10.8.10">
    <property type="entry name" value="DNA helicase RuvA subunit, C-terminal domain"/>
    <property type="match status" value="1"/>
</dbReference>
<dbReference type="InterPro" id="IPR001876">
    <property type="entry name" value="Znf_RanBP2"/>
</dbReference>
<dbReference type="OrthoDB" id="6288762at2759"/>
<feature type="region of interest" description="Disordered" evidence="6">
    <location>
        <begin position="136"/>
        <end position="159"/>
    </location>
</feature>
<organism evidence="8 9">
    <name type="scientific">Patiria miniata</name>
    <name type="common">Bat star</name>
    <name type="synonym">Asterina miniata</name>
    <dbReference type="NCBI Taxonomy" id="46514"/>
    <lineage>
        <taxon>Eukaryota</taxon>
        <taxon>Metazoa</taxon>
        <taxon>Echinodermata</taxon>
        <taxon>Eleutherozoa</taxon>
        <taxon>Asterozoa</taxon>
        <taxon>Asteroidea</taxon>
        <taxon>Valvatacea</taxon>
        <taxon>Valvatida</taxon>
        <taxon>Asterinidae</taxon>
        <taxon>Patiria</taxon>
    </lineage>
</organism>
<dbReference type="InterPro" id="IPR036443">
    <property type="entry name" value="Znf_RanBP2_sf"/>
</dbReference>
<feature type="compositionally biased region" description="Polar residues" evidence="6">
    <location>
        <begin position="200"/>
        <end position="213"/>
    </location>
</feature>
<feature type="compositionally biased region" description="Polar residues" evidence="6">
    <location>
        <begin position="265"/>
        <end position="283"/>
    </location>
</feature>
<evidence type="ECO:0000313" key="9">
    <source>
        <dbReference type="Proteomes" id="UP000887568"/>
    </source>
</evidence>
<feature type="compositionally biased region" description="Polar residues" evidence="6">
    <location>
        <begin position="293"/>
        <end position="315"/>
    </location>
</feature>
<reference evidence="8" key="1">
    <citation type="submission" date="2022-11" db="UniProtKB">
        <authorList>
            <consortium name="EnsemblMetazoa"/>
        </authorList>
    </citation>
    <scope>IDENTIFICATION</scope>
</reference>
<dbReference type="GeneID" id="119730239"/>
<feature type="region of interest" description="Disordered" evidence="6">
    <location>
        <begin position="171"/>
        <end position="384"/>
    </location>
</feature>
<evidence type="ECO:0000256" key="5">
    <source>
        <dbReference type="SAM" id="Coils"/>
    </source>
</evidence>
<dbReference type="AlphaFoldDB" id="A0A914A6D9"/>
<keyword evidence="3" id="KW-0862">Zinc</keyword>
<evidence type="ECO:0000259" key="7">
    <source>
        <dbReference type="PROSITE" id="PS50199"/>
    </source>
</evidence>
<dbReference type="Proteomes" id="UP000887568">
    <property type="component" value="Unplaced"/>
</dbReference>
<keyword evidence="2 4" id="KW-0863">Zinc-finger</keyword>
<dbReference type="SUPFAM" id="SSF90209">
    <property type="entry name" value="Ran binding protein zinc finger-like"/>
    <property type="match status" value="1"/>
</dbReference>
<sequence>MAIAGDKEAYFELSASSVRDLQQRFPEIPADVVSSSLKKNGGNMSRCIKELELASPSFMYGDFVGHNTPTYDEKITPNPPPRTNVSAATYTSQFYTPEQMVGMPIRDPYDHQIGVEDPERTPQPSFTSWASLETGVPDVESRTEPGHFPPSTSEEERHVVSCTLDIQKLPMRTISAPNVETERGSPVPGGSQLRGEAPHRQSSTPYGRTSNGLEQRVDLRNFPFEPRPAWQEHSQPFTAPSDDPTDEPSDRWTPPQPPVKPAESRSGSQIATSYQLDPVQPSSPAAKPRKGKQSQSPIVASYSRTTDSISFNPVFSAQEPARASPKPDDEFAAHQTAATPAGGIVAGVDPIPPKRKERSKRRDATLVPPTLPPDRSTSKEKEDQAYTEALLMHQRARYERLIKELEEEKKSLALMREQNSGMEREVSHKRKNHRSPFPTLEEIGLLRKQKHQLQIDIECMTREIESYKSQGLMDVTQATSFYGNMGSTGAPGPVPPILNNNPIPETVIDAEPPPPPYESLMWSCSACTLLNHPALDKCEACEMPRDNGTMLRP</sequence>
<keyword evidence="1" id="KW-0479">Metal-binding</keyword>
<evidence type="ECO:0000256" key="2">
    <source>
        <dbReference type="ARBA" id="ARBA00022771"/>
    </source>
</evidence>
<dbReference type="RefSeq" id="XP_038058976.1">
    <property type="nucleotide sequence ID" value="XM_038203048.1"/>
</dbReference>